<dbReference type="PANTHER" id="PTHR30097">
    <property type="entry name" value="CATION EFFLUX SYSTEM PROTEIN CUSB"/>
    <property type="match status" value="1"/>
</dbReference>
<gene>
    <name evidence="4" type="ORF">RBSWK_05102</name>
</gene>
<organism evidence="4 5">
    <name type="scientific">Rhodopirellula baltica SWK14</name>
    <dbReference type="NCBI Taxonomy" id="993516"/>
    <lineage>
        <taxon>Bacteria</taxon>
        <taxon>Pseudomonadati</taxon>
        <taxon>Planctomycetota</taxon>
        <taxon>Planctomycetia</taxon>
        <taxon>Pirellulales</taxon>
        <taxon>Pirellulaceae</taxon>
        <taxon>Rhodopirellula</taxon>
    </lineage>
</organism>
<dbReference type="GO" id="GO:0030313">
    <property type="term" value="C:cell envelope"/>
    <property type="evidence" value="ECO:0007669"/>
    <property type="project" value="TreeGrafter"/>
</dbReference>
<dbReference type="Gene3D" id="1.10.287.470">
    <property type="entry name" value="Helix hairpin bin"/>
    <property type="match status" value="1"/>
</dbReference>
<keyword evidence="3" id="KW-0812">Transmembrane</keyword>
<proteinExistence type="predicted"/>
<feature type="transmembrane region" description="Helical" evidence="3">
    <location>
        <begin position="215"/>
        <end position="235"/>
    </location>
</feature>
<dbReference type="PANTHER" id="PTHR30097:SF4">
    <property type="entry name" value="SLR6042 PROTEIN"/>
    <property type="match status" value="1"/>
</dbReference>
<accession>L7CCK4</accession>
<keyword evidence="1" id="KW-0813">Transport</keyword>
<keyword evidence="3" id="KW-1133">Transmembrane helix</keyword>
<name>L7CCK4_RHOBT</name>
<dbReference type="AlphaFoldDB" id="L7CCK4"/>
<dbReference type="Gene3D" id="2.40.50.100">
    <property type="match status" value="1"/>
</dbReference>
<keyword evidence="3" id="KW-0472">Membrane</keyword>
<evidence type="ECO:0000313" key="4">
    <source>
        <dbReference type="EMBL" id="ELP30836.1"/>
    </source>
</evidence>
<dbReference type="InterPro" id="IPR051909">
    <property type="entry name" value="MFP_Cation_Efflux"/>
</dbReference>
<dbReference type="GO" id="GO:0015679">
    <property type="term" value="P:plasma membrane copper ion transport"/>
    <property type="evidence" value="ECO:0007669"/>
    <property type="project" value="TreeGrafter"/>
</dbReference>
<protein>
    <submittedName>
        <fullName evidence="4">Uncharacterized protein</fullName>
    </submittedName>
</protein>
<keyword evidence="2" id="KW-0175">Coiled coil</keyword>
<dbReference type="GO" id="GO:0060003">
    <property type="term" value="P:copper ion export"/>
    <property type="evidence" value="ECO:0007669"/>
    <property type="project" value="TreeGrafter"/>
</dbReference>
<reference evidence="4 5" key="1">
    <citation type="journal article" date="2013" name="Mar. Genomics">
        <title>Expression of sulfatases in Rhodopirellula baltica and the diversity of sulfatases in the genus Rhodopirellula.</title>
        <authorList>
            <person name="Wegner C.E."/>
            <person name="Richter-Heitmann T."/>
            <person name="Klindworth A."/>
            <person name="Klockow C."/>
            <person name="Richter M."/>
            <person name="Achstetter T."/>
            <person name="Glockner F.O."/>
            <person name="Harder J."/>
        </authorList>
    </citation>
    <scope>NUCLEOTIDE SEQUENCE [LARGE SCALE GENOMIC DNA]</scope>
    <source>
        <strain evidence="4 5">SWK14</strain>
    </source>
</reference>
<dbReference type="EMBL" id="AMWG01000140">
    <property type="protein sequence ID" value="ELP30836.1"/>
    <property type="molecule type" value="Genomic_DNA"/>
</dbReference>
<feature type="coiled-coil region" evidence="2">
    <location>
        <begin position="299"/>
        <end position="338"/>
    </location>
</feature>
<evidence type="ECO:0000256" key="1">
    <source>
        <dbReference type="ARBA" id="ARBA00022448"/>
    </source>
</evidence>
<comment type="caution">
    <text evidence="4">The sequence shown here is derived from an EMBL/GenBank/DDBJ whole genome shotgun (WGS) entry which is preliminary data.</text>
</comment>
<evidence type="ECO:0000256" key="3">
    <source>
        <dbReference type="SAM" id="Phobius"/>
    </source>
</evidence>
<evidence type="ECO:0000313" key="5">
    <source>
        <dbReference type="Proteomes" id="UP000010959"/>
    </source>
</evidence>
<dbReference type="Proteomes" id="UP000010959">
    <property type="component" value="Unassembled WGS sequence"/>
</dbReference>
<evidence type="ECO:0000256" key="2">
    <source>
        <dbReference type="SAM" id="Coils"/>
    </source>
</evidence>
<sequence length="506" mass="55812">MNAPRKIDLDCEWLLTAMRFGFALHESLDPVEVAGTSVNDGLSLTGVERLSVIVTHRRRVKVLSISGQEHIVARSPSVIAMKKLARNAILIGKPVVFDGDIRSIDPLLIESMTNYVETSRARMVAILPLKEKMHLKPAGKTSDDSTEIEARVFGVLIAELFRNHDVTPEMPRNCRIVADQIQSALYPAIQHHRLPFRRSLTVVARVKEFLQGKRLLAAACILAMVALTVIGLSTIPVRYRVACEGVLVPVNRQNVYAPWDAVVREIMVVDGAPVNKGDVLLKLESEILNADLVAAEVAVEESQKLVESLNATIASARRSQAEEQFIELQGELGKAEVELRGNAEYLKVIQGRIKSLSVRATRSGIASGFQIRDQLLRRPVSRGDQLLAVSDPDGPWQLELEIEEFKAGHVTRAFVESSEPLKVEYILATQVEKLSSASLVRVAQQVDLSNEGTGYVLHAIADVPPFPATPSYIGAEVFAKIETGDRAIGYVLFGDIIDFLRRTLWI</sequence>
<dbReference type="SUPFAM" id="SSF111369">
    <property type="entry name" value="HlyD-like secretion proteins"/>
    <property type="match status" value="1"/>
</dbReference>
<dbReference type="PATRIC" id="fig|993516.3.peg.5445"/>